<sequence>MISYTVRAQQSYQNLEDKLEIDPTQVYPQVVVNKAWKQRVTFKNGRDTLYIERFDGEGRKTYQKGFDNGKPESITTYVNSKDGKTWSWRSLRLKNKTVWTSKTTYRSPGVPLRFDNMDYRANGDTVGSQGAQFNYDAAGKLLQRRDFSVGRMSIQRNYRYQGKLLVEMSSQLAGSVAKKRMAYRYDADGNLIESKEYFINPKETTLMKTTLYVWKNGKVVEKTYREEISKKRNYHFSYSYDAKGRIATCQAKLDTAFKQATFIYEGDRLKEITIRFNSNEFFPDALPLWRAGVVAGTMVYRKVFSYNEKGDLVKVQDFYDNRLENSFSYELTY</sequence>
<organism evidence="1 2">
    <name type="scientific">Pedobacter chitinilyticus</name>
    <dbReference type="NCBI Taxonomy" id="2233776"/>
    <lineage>
        <taxon>Bacteria</taxon>
        <taxon>Pseudomonadati</taxon>
        <taxon>Bacteroidota</taxon>
        <taxon>Sphingobacteriia</taxon>
        <taxon>Sphingobacteriales</taxon>
        <taxon>Sphingobacteriaceae</taxon>
        <taxon>Pedobacter</taxon>
    </lineage>
</organism>
<evidence type="ECO:0008006" key="3">
    <source>
        <dbReference type="Google" id="ProtNLM"/>
    </source>
</evidence>
<evidence type="ECO:0000313" key="1">
    <source>
        <dbReference type="EMBL" id="RWU09888.1"/>
    </source>
</evidence>
<dbReference type="Gene3D" id="2.180.10.10">
    <property type="entry name" value="RHS repeat-associated core"/>
    <property type="match status" value="1"/>
</dbReference>
<name>A0A3S3Q093_9SPHI</name>
<evidence type="ECO:0000313" key="2">
    <source>
        <dbReference type="Proteomes" id="UP000284120"/>
    </source>
</evidence>
<proteinExistence type="predicted"/>
<dbReference type="EMBL" id="SAYW01000001">
    <property type="protein sequence ID" value="RWU09888.1"/>
    <property type="molecule type" value="Genomic_DNA"/>
</dbReference>
<accession>A0A3S3Q093</accession>
<comment type="caution">
    <text evidence="1">The sequence shown here is derived from an EMBL/GenBank/DDBJ whole genome shotgun (WGS) entry which is preliminary data.</text>
</comment>
<gene>
    <name evidence="1" type="ORF">DPV69_00640</name>
</gene>
<reference evidence="1 2" key="1">
    <citation type="submission" date="2018-06" db="EMBL/GenBank/DDBJ databases">
        <title>Pedobacter endophyticus sp. nov., an endophytic bacterium isolated from a leaf of Triticum aestivum.</title>
        <authorList>
            <person name="Zhang L."/>
        </authorList>
    </citation>
    <scope>NUCLEOTIDE SEQUENCE [LARGE SCALE GENOMIC DNA]</scope>
    <source>
        <strain evidence="1 2">CM134L-2</strain>
    </source>
</reference>
<keyword evidence="2" id="KW-1185">Reference proteome</keyword>
<dbReference type="Proteomes" id="UP000284120">
    <property type="component" value="Unassembled WGS sequence"/>
</dbReference>
<dbReference type="AlphaFoldDB" id="A0A3S3Q093"/>
<protein>
    <recommendedName>
        <fullName evidence="3">RHS repeat protein</fullName>
    </recommendedName>
</protein>